<dbReference type="SUPFAM" id="SSF53300">
    <property type="entry name" value="vWA-like"/>
    <property type="match status" value="1"/>
</dbReference>
<dbReference type="AlphaFoldDB" id="A0A3S4I1U3"/>
<evidence type="ECO:0000259" key="2">
    <source>
        <dbReference type="PROSITE" id="PS50234"/>
    </source>
</evidence>
<dbReference type="EMBL" id="LR134155">
    <property type="protein sequence ID" value="VEA71598.1"/>
    <property type="molecule type" value="Genomic_DNA"/>
</dbReference>
<dbReference type="Proteomes" id="UP000271603">
    <property type="component" value="Chromosome"/>
</dbReference>
<proteinExistence type="predicted"/>
<evidence type="ECO:0000313" key="4">
    <source>
        <dbReference type="Proteomes" id="UP000271603"/>
    </source>
</evidence>
<reference evidence="3 4" key="1">
    <citation type="submission" date="2018-12" db="EMBL/GenBank/DDBJ databases">
        <authorList>
            <consortium name="Pathogen Informatics"/>
        </authorList>
    </citation>
    <scope>NUCLEOTIDE SEQUENCE [LARGE SCALE GENOMIC DNA]</scope>
    <source>
        <strain evidence="3 4">NCTC9419</strain>
    </source>
</reference>
<dbReference type="STRING" id="61652.AXX16_0018"/>
<dbReference type="InterPro" id="IPR002035">
    <property type="entry name" value="VWF_A"/>
</dbReference>
<keyword evidence="1" id="KW-1133">Transmembrane helix</keyword>
<name>A0A3S4I1U3_SERRU</name>
<dbReference type="InterPro" id="IPR036465">
    <property type="entry name" value="vWFA_dom_sf"/>
</dbReference>
<feature type="transmembrane region" description="Helical" evidence="1">
    <location>
        <begin position="21"/>
        <end position="41"/>
    </location>
</feature>
<gene>
    <name evidence="3" type="ORF">NCTC9419_03162</name>
</gene>
<feature type="domain" description="VWFA" evidence="2">
    <location>
        <begin position="154"/>
        <end position="405"/>
    </location>
</feature>
<dbReference type="Gene3D" id="3.40.50.410">
    <property type="entry name" value="von Willebrand factor, type A domain"/>
    <property type="match status" value="1"/>
</dbReference>
<organism evidence="3 4">
    <name type="scientific">Serratia rubidaea</name>
    <name type="common">Serratia marinorubra</name>
    <dbReference type="NCBI Taxonomy" id="61652"/>
    <lineage>
        <taxon>Bacteria</taxon>
        <taxon>Pseudomonadati</taxon>
        <taxon>Pseudomonadota</taxon>
        <taxon>Gammaproteobacteria</taxon>
        <taxon>Enterobacterales</taxon>
        <taxon>Yersiniaceae</taxon>
        <taxon>Serratia</taxon>
    </lineage>
</organism>
<sequence>MSLYSRLLSGPARFCRDRRGAFAISFVLMSGALLAIAAFAIEGPRYITERARLSDAMEQAALALTAEDNGAGAARNYSLSSDYFRAYMRHDVEVFTPTVVVKNGSAAGRSYVEYRVSGQTLQDSWFASSLFPSFDKQVTIGDNGAARKYRSNIDVIFVTDFSNSMNGAFGSGSKLSELKRIIMKLSAELFQYNIDNKIGFVPFDWGGQERGYCDFPLVTTQPVPEDILLNGPSADLENYVNFSATVAAIPRPVRDINIPLDKAGVGTCLKGSSSWKVPLTSSIAGIAQIQGMTAVGNTLVSNGVLMAVPYLTAGTASRKVLIIVSDGTDAPGNISITPRLMAAGMCEKIRSVISTPESVGKIAFIGIGYAPTYDWKQCVGEKNFYLPHNVNQLEDNLRRAIFEEVGHNILKD</sequence>
<accession>A0A3S4I1U3</accession>
<evidence type="ECO:0000313" key="3">
    <source>
        <dbReference type="EMBL" id="VEA71598.1"/>
    </source>
</evidence>
<keyword evidence="1" id="KW-0812">Transmembrane</keyword>
<keyword evidence="1" id="KW-0472">Membrane</keyword>
<dbReference type="PROSITE" id="PS50234">
    <property type="entry name" value="VWFA"/>
    <property type="match status" value="1"/>
</dbReference>
<protein>
    <submittedName>
        <fullName evidence="3">Flp pilus assembly protein TadG</fullName>
    </submittedName>
</protein>
<evidence type="ECO:0000256" key="1">
    <source>
        <dbReference type="SAM" id="Phobius"/>
    </source>
</evidence>